<name>A0ABT2UPW6_9BACL</name>
<proteinExistence type="predicted"/>
<dbReference type="Proteomes" id="UP001652445">
    <property type="component" value="Unassembled WGS sequence"/>
</dbReference>
<dbReference type="RefSeq" id="WP_262687540.1">
    <property type="nucleotide sequence ID" value="NZ_JAOQIO010000107.1"/>
</dbReference>
<keyword evidence="2" id="KW-1185">Reference proteome</keyword>
<sequence>MIKTKWEYCRANDFNELHVLGRQGWELVGVTGAGSAELEADRGATFYLKRPVPSIREQITSEQRDRALTERQGTE</sequence>
<accession>A0ABT2UPW6</accession>
<gene>
    <name evidence="1" type="ORF">OB236_31670</name>
</gene>
<comment type="caution">
    <text evidence="1">The sequence shown here is derived from an EMBL/GenBank/DDBJ whole genome shotgun (WGS) entry which is preliminary data.</text>
</comment>
<evidence type="ECO:0000313" key="1">
    <source>
        <dbReference type="EMBL" id="MCU6796695.1"/>
    </source>
</evidence>
<reference evidence="1 2" key="1">
    <citation type="submission" date="2022-09" db="EMBL/GenBank/DDBJ databases">
        <authorList>
            <person name="Han X.L."/>
            <person name="Wang Q."/>
            <person name="Lu T."/>
        </authorList>
    </citation>
    <scope>NUCLEOTIDE SEQUENCE [LARGE SCALE GENOMIC DNA]</scope>
    <source>
        <strain evidence="1 2">WQ 127069</strain>
    </source>
</reference>
<protein>
    <recommendedName>
        <fullName evidence="3">DUF4177 domain-containing protein</fullName>
    </recommendedName>
</protein>
<evidence type="ECO:0000313" key="2">
    <source>
        <dbReference type="Proteomes" id="UP001652445"/>
    </source>
</evidence>
<organism evidence="1 2">
    <name type="scientific">Paenibacillus baimaensis</name>
    <dbReference type="NCBI Taxonomy" id="2982185"/>
    <lineage>
        <taxon>Bacteria</taxon>
        <taxon>Bacillati</taxon>
        <taxon>Bacillota</taxon>
        <taxon>Bacilli</taxon>
        <taxon>Bacillales</taxon>
        <taxon>Paenibacillaceae</taxon>
        <taxon>Paenibacillus</taxon>
    </lineage>
</organism>
<dbReference type="EMBL" id="JAOQIO010000107">
    <property type="protein sequence ID" value="MCU6796695.1"/>
    <property type="molecule type" value="Genomic_DNA"/>
</dbReference>
<evidence type="ECO:0008006" key="3">
    <source>
        <dbReference type="Google" id="ProtNLM"/>
    </source>
</evidence>